<dbReference type="PANTHER" id="PTHR31025">
    <property type="entry name" value="SI:CH211-196P9.1-RELATED"/>
    <property type="match status" value="1"/>
</dbReference>
<dbReference type="RefSeq" id="XP_042612151.1">
    <property type="nucleotide sequence ID" value="XM_042756217.1"/>
</dbReference>
<organism evidence="2">
    <name type="scientific">Cyprinus carpio</name>
    <name type="common">Common carp</name>
    <dbReference type="NCBI Taxonomy" id="7962"/>
    <lineage>
        <taxon>Eukaryota</taxon>
        <taxon>Metazoa</taxon>
        <taxon>Chordata</taxon>
        <taxon>Craniata</taxon>
        <taxon>Vertebrata</taxon>
        <taxon>Euteleostomi</taxon>
        <taxon>Actinopterygii</taxon>
        <taxon>Neopterygii</taxon>
        <taxon>Teleostei</taxon>
        <taxon>Ostariophysi</taxon>
        <taxon>Cypriniformes</taxon>
        <taxon>Cyprinidae</taxon>
        <taxon>Cyprininae</taxon>
        <taxon>Cyprinus</taxon>
    </lineage>
</organism>
<dbReference type="PANTHER" id="PTHR31025:SF25">
    <property type="entry name" value="ZINC FINGER (C2H2)-60"/>
    <property type="match status" value="1"/>
</dbReference>
<reference evidence="2" key="1">
    <citation type="submission" date="2025-08" db="UniProtKB">
        <authorList>
            <consortium name="RefSeq"/>
        </authorList>
    </citation>
    <scope>IDENTIFICATION</scope>
    <source>
        <tissue evidence="2">Muscle</tissue>
    </source>
</reference>
<feature type="region of interest" description="Disordered" evidence="1">
    <location>
        <begin position="253"/>
        <end position="282"/>
    </location>
</feature>
<proteinExistence type="predicted"/>
<protein>
    <submittedName>
        <fullName evidence="2">Uncharacterized protein LOC122144989</fullName>
    </submittedName>
</protein>
<dbReference type="AlphaFoldDB" id="A0A9Q9Y228"/>
<sequence length="513" mass="57835">MSARLRVILEEEIRKLSLPSGIPQTLEELKDIVQETFAIEKDFSLQFQDQDGQFFTLLETDEIKDKDTIKVVLAEPVITVTFQDSSKDQGVLDSFDSSCTELLEDVGSCSTASSDTTILSSPGSTSSLRSVPWPAQFVIPTFSFDTELILQAANEANRKDGTLLCNPAVKSNILDKLAESIFVYTAYPSSAQREQVAEALVMKHPCLRDPVSFNGLYSWHNSLKYKLGNFRAKVKHLGIPELNVNCLKRKSAADKTPSKKLKSKKSEVNYLPPHPQGETDTSLEKERVELLYEYKKRDNNSVINEKMAKTFSLRRKDVIQKPLVIDLNARWPALFEFSQIEEEFRRITLKPLQSTFFGKLDEYTPKLLRLYRKKGGAVGKKLDETLEIMNEDNSIESRRESVIRGLILYLGEKTEELIKDYRVCDDDDAAAIQEAITSFVLNIFVVSKTRDGGLKKQAGIVIEGAKVFQKIFLELEDVNKKCPPKSTISRAKFVGHSLGTRGYPNPCRTLAQP</sequence>
<dbReference type="OrthoDB" id="8839291at2759"/>
<evidence type="ECO:0000256" key="1">
    <source>
        <dbReference type="SAM" id="MobiDB-lite"/>
    </source>
</evidence>
<name>A0A9Q9Y228_CYPCA</name>
<accession>A0A9Q9Y228</accession>
<gene>
    <name evidence="2" type="primary">LOC122144989</name>
</gene>
<dbReference type="GeneID" id="122144989"/>
<dbReference type="Proteomes" id="UP001155660">
    <property type="component" value="Unplaced"/>
</dbReference>
<dbReference type="KEGG" id="ccar:122144989"/>
<evidence type="ECO:0000313" key="2">
    <source>
        <dbReference type="RefSeq" id="XP_042612151.1"/>
    </source>
</evidence>